<evidence type="ECO:0000313" key="4">
    <source>
        <dbReference type="Proteomes" id="UP000198304"/>
    </source>
</evidence>
<gene>
    <name evidence="3" type="ORF">SAMN05446037_103316</name>
</gene>
<dbReference type="PANTHER" id="PTHR33279">
    <property type="entry name" value="SULFUR CARRIER PROTEIN YEDF-RELATED"/>
    <property type="match status" value="1"/>
</dbReference>
<dbReference type="RefSeq" id="WP_089284855.1">
    <property type="nucleotide sequence ID" value="NZ_FZOJ01000033.1"/>
</dbReference>
<reference evidence="3 4" key="1">
    <citation type="submission" date="2017-06" db="EMBL/GenBank/DDBJ databases">
        <authorList>
            <person name="Kim H.J."/>
            <person name="Triplett B.A."/>
        </authorList>
    </citation>
    <scope>NUCLEOTIDE SEQUENCE [LARGE SCALE GENOMIC DNA]</scope>
    <source>
        <strain evidence="3 4">SCA</strain>
    </source>
</reference>
<dbReference type="EMBL" id="FZOJ01000033">
    <property type="protein sequence ID" value="SNT00805.1"/>
    <property type="molecule type" value="Genomic_DNA"/>
</dbReference>
<evidence type="ECO:0000259" key="2">
    <source>
        <dbReference type="PROSITE" id="PS01148"/>
    </source>
</evidence>
<dbReference type="InterPro" id="IPR019870">
    <property type="entry name" value="Se_metab_YedF"/>
</dbReference>
<feature type="domain" description="UPF0033" evidence="2">
    <location>
        <begin position="5"/>
        <end position="29"/>
    </location>
</feature>
<dbReference type="NCBIfam" id="TIGR03527">
    <property type="entry name" value="selenium_YedF"/>
    <property type="match status" value="1"/>
</dbReference>
<dbReference type="SUPFAM" id="SSF64307">
    <property type="entry name" value="SirA-like"/>
    <property type="match status" value="1"/>
</dbReference>
<dbReference type="SUPFAM" id="SSF75169">
    <property type="entry name" value="DsrEFH-like"/>
    <property type="match status" value="1"/>
</dbReference>
<dbReference type="AlphaFoldDB" id="A0A239J4S5"/>
<dbReference type="Pfam" id="PF01206">
    <property type="entry name" value="TusA"/>
    <property type="match status" value="1"/>
</dbReference>
<name>A0A239J4S5_9FIRM</name>
<dbReference type="PANTHER" id="PTHR33279:SF6">
    <property type="entry name" value="SULFUR CARRIER PROTEIN YEDF-RELATED"/>
    <property type="match status" value="1"/>
</dbReference>
<protein>
    <submittedName>
        <fullName evidence="3">Selenium metabolism protein YedF</fullName>
    </submittedName>
</protein>
<organism evidence="3 4">
    <name type="scientific">Anaerovirgula multivorans</name>
    <dbReference type="NCBI Taxonomy" id="312168"/>
    <lineage>
        <taxon>Bacteria</taxon>
        <taxon>Bacillati</taxon>
        <taxon>Bacillota</taxon>
        <taxon>Clostridia</taxon>
        <taxon>Peptostreptococcales</taxon>
        <taxon>Natronincolaceae</taxon>
        <taxon>Anaerovirgula</taxon>
    </lineage>
</organism>
<evidence type="ECO:0000313" key="3">
    <source>
        <dbReference type="EMBL" id="SNT00805.1"/>
    </source>
</evidence>
<dbReference type="PROSITE" id="PS01148">
    <property type="entry name" value="UPF0033"/>
    <property type="match status" value="1"/>
</dbReference>
<proteinExistence type="inferred from homology"/>
<dbReference type="CDD" id="cd03421">
    <property type="entry name" value="SirA_like_N"/>
    <property type="match status" value="1"/>
</dbReference>
<dbReference type="InterPro" id="IPR003787">
    <property type="entry name" value="Sulphur_relay_DsrE/F-like"/>
</dbReference>
<dbReference type="InterPro" id="IPR001455">
    <property type="entry name" value="TusA-like"/>
</dbReference>
<evidence type="ECO:0000256" key="1">
    <source>
        <dbReference type="ARBA" id="ARBA00008984"/>
    </source>
</evidence>
<dbReference type="InterPro" id="IPR036868">
    <property type="entry name" value="TusA-like_sf"/>
</dbReference>
<dbReference type="OrthoDB" id="9801500at2"/>
<dbReference type="Gene3D" id="3.30.110.40">
    <property type="entry name" value="TusA-like domain"/>
    <property type="match status" value="1"/>
</dbReference>
<accession>A0A239J4S5</accession>
<keyword evidence="4" id="KW-1185">Reference proteome</keyword>
<sequence length="200" mass="22215">MYKEVDARGLNCPLPVIHTKKALEAIDKGKVTTIVDNEIAKENVSKLAKSLDFKVDIQENQGNYYIDIFKDHGINEMPTMDIQCDSSPKKDLVILISKDRLGEGSEELGKVLMKGYIYTLTEVMPFPKTILFLNGGVNLVVEGSEVIEHLRTLEANGVEILSCGTCLDYFKVKGKLMVGGVSNMYTIVEKLNNAKNTIKL</sequence>
<dbReference type="InterPro" id="IPR027396">
    <property type="entry name" value="DsrEFH-like"/>
</dbReference>
<dbReference type="Pfam" id="PF02635">
    <property type="entry name" value="DsrE"/>
    <property type="match status" value="1"/>
</dbReference>
<comment type="similarity">
    <text evidence="1">Belongs to the sulfur carrier protein TusA family.</text>
</comment>
<dbReference type="Proteomes" id="UP000198304">
    <property type="component" value="Unassembled WGS sequence"/>
</dbReference>